<feature type="domain" description="AAA" evidence="2">
    <location>
        <begin position="3"/>
        <end position="177"/>
    </location>
</feature>
<dbReference type="SUPFAM" id="SSF52540">
    <property type="entry name" value="P-loop containing nucleoside triphosphate hydrolases"/>
    <property type="match status" value="1"/>
</dbReference>
<dbReference type="FunFam" id="3.40.50.300:FF:000285">
    <property type="entry name" value="Sporulation initiation inhibitor Soj"/>
    <property type="match status" value="1"/>
</dbReference>
<dbReference type="EMBL" id="BGZM01000006">
    <property type="protein sequence ID" value="GBR72342.1"/>
    <property type="molecule type" value="Genomic_DNA"/>
</dbReference>
<dbReference type="InterPro" id="IPR027417">
    <property type="entry name" value="P-loop_NTPase"/>
</dbReference>
<proteinExistence type="inferred from homology"/>
<evidence type="ECO:0000313" key="3">
    <source>
        <dbReference type="EMBL" id="GBR72342.1"/>
    </source>
</evidence>
<dbReference type="CDD" id="cd02042">
    <property type="entry name" value="ParAB_family"/>
    <property type="match status" value="1"/>
</dbReference>
<evidence type="ECO:0000256" key="1">
    <source>
        <dbReference type="ARBA" id="ARBA00006976"/>
    </source>
</evidence>
<dbReference type="PIRSF" id="PIRSF009320">
    <property type="entry name" value="Nuc_binding_HP_1000"/>
    <property type="match status" value="1"/>
</dbReference>
<dbReference type="InterPro" id="IPR025669">
    <property type="entry name" value="AAA_dom"/>
</dbReference>
<dbReference type="Pfam" id="PF13614">
    <property type="entry name" value="AAA_31"/>
    <property type="match status" value="1"/>
</dbReference>
<organism evidence="3 4">
    <name type="scientific">Candidatus Termititenax spirochaetophilus</name>
    <dbReference type="NCBI Taxonomy" id="2218522"/>
    <lineage>
        <taxon>Bacteria</taxon>
        <taxon>Bacillati</taxon>
        <taxon>Candidatus Margulisiibacteriota</taxon>
        <taxon>Candidatus Termititenacia</taxon>
        <taxon>Candidatus Termititenacales</taxon>
        <taxon>Candidatus Termititenacaceae</taxon>
        <taxon>Candidatus Termititenax</taxon>
    </lineage>
</organism>
<sequence length="255" mass="27707">MGKIIAIVNQKGGVGKTTTSINLGTALAESGKIVLLVDVDPQANTTSGVGVDTEKLSTSLYDLYTGQRNIMEVLYPTAIFNMHLLPGSTDLSGIELELMHEEDRQSRLKKILAEVQAAYDFILIDCPPALGLLTVNSLVAASRVIVPVQCEYFALEGLSRLTTTLELVKQNINPGLDVEGIVMTMYDARTTLSKEVCKEVRLSFGEKVFKTNIPRDVRISEAPSYGQPVAVYARRSKGAEAYNNLAKELIARGGK</sequence>
<gene>
    <name evidence="3" type="primary">parA</name>
    <name evidence="3" type="ORF">HP1_065</name>
</gene>
<protein>
    <submittedName>
        <fullName evidence="3">Chromosome partitioning protein ParA</fullName>
    </submittedName>
</protein>
<accession>A0A388T8M6</accession>
<evidence type="ECO:0000259" key="2">
    <source>
        <dbReference type="Pfam" id="PF13614"/>
    </source>
</evidence>
<dbReference type="PANTHER" id="PTHR13696">
    <property type="entry name" value="P-LOOP CONTAINING NUCLEOSIDE TRIPHOSPHATE HYDROLASE"/>
    <property type="match status" value="1"/>
</dbReference>
<dbReference type="Proteomes" id="UP000276170">
    <property type="component" value="Unassembled WGS sequence"/>
</dbReference>
<name>A0A388T8M6_9BACT</name>
<keyword evidence="4" id="KW-1185">Reference proteome</keyword>
<evidence type="ECO:0000313" key="4">
    <source>
        <dbReference type="Proteomes" id="UP000276170"/>
    </source>
</evidence>
<comment type="similarity">
    <text evidence="1">Belongs to the ParA family.</text>
</comment>
<dbReference type="AlphaFoldDB" id="A0A388T8M6"/>
<comment type="caution">
    <text evidence="3">The sequence shown here is derived from an EMBL/GenBank/DDBJ whole genome shotgun (WGS) entry which is preliminary data.</text>
</comment>
<dbReference type="InterPro" id="IPR050678">
    <property type="entry name" value="DNA_Partitioning_ATPase"/>
</dbReference>
<reference evidence="3 4" key="1">
    <citation type="journal article" date="2019" name="ISME J.">
        <title>Genome analyses of uncultured TG2/ZB3 bacteria in 'Margulisbacteria' specifically attached to ectosymbiotic spirochetes of protists in the termite gut.</title>
        <authorList>
            <person name="Utami Y.D."/>
            <person name="Kuwahara H."/>
            <person name="Igai K."/>
            <person name="Murakami T."/>
            <person name="Sugaya K."/>
            <person name="Morikawa T."/>
            <person name="Nagura Y."/>
            <person name="Yuki M."/>
            <person name="Deevong P."/>
            <person name="Inoue T."/>
            <person name="Kihara K."/>
            <person name="Lo N."/>
            <person name="Yamada A."/>
            <person name="Ohkuma M."/>
            <person name="Hongoh Y."/>
        </authorList>
    </citation>
    <scope>NUCLEOTIDE SEQUENCE [LARGE SCALE GENOMIC DNA]</scope>
    <source>
        <strain evidence="3">HsPyr-01</strain>
    </source>
</reference>
<dbReference type="PANTHER" id="PTHR13696:SF52">
    <property type="entry name" value="PARA FAMILY PROTEIN CT_582"/>
    <property type="match status" value="1"/>
</dbReference>
<dbReference type="Gene3D" id="3.40.50.300">
    <property type="entry name" value="P-loop containing nucleotide triphosphate hydrolases"/>
    <property type="match status" value="1"/>
</dbReference>